<evidence type="ECO:0000313" key="3">
    <source>
        <dbReference type="Proteomes" id="UP000176404"/>
    </source>
</evidence>
<organism evidence="2 3">
    <name type="scientific">Candidatus Woesebacteria bacterium RIFCSPLOWO2_01_FULL_39_10b</name>
    <dbReference type="NCBI Taxonomy" id="1802517"/>
    <lineage>
        <taxon>Bacteria</taxon>
        <taxon>Candidatus Woeseibacteriota</taxon>
    </lineage>
</organism>
<dbReference type="AlphaFoldDB" id="A0A1F8B9D1"/>
<protein>
    <submittedName>
        <fullName evidence="2">Uncharacterized protein</fullName>
    </submittedName>
</protein>
<comment type="caution">
    <text evidence="2">The sequence shown here is derived from an EMBL/GenBank/DDBJ whole genome shotgun (WGS) entry which is preliminary data.</text>
</comment>
<dbReference type="EMBL" id="MGHD01000004">
    <property type="protein sequence ID" value="OGM60540.1"/>
    <property type="molecule type" value="Genomic_DNA"/>
</dbReference>
<dbReference type="STRING" id="1802517.A2892_00775"/>
<name>A0A1F8B9D1_9BACT</name>
<sequence length="162" mass="17757">MKEKYLNILLSVFVVAAILATVFLFRLYSGGKPSKEESFPTPIPRKGEIGYQEKDTKVKIGSEEFSSGKFRKIEAGSIFFDDGGDLTTFPLTQDEVVLSCTSQYLPNASELDLDQVISIDITTPSELSGKIPKDEFIVVHASDVAGKVTAHTVFIDASKCQK</sequence>
<evidence type="ECO:0000256" key="1">
    <source>
        <dbReference type="SAM" id="Phobius"/>
    </source>
</evidence>
<accession>A0A1F8B9D1</accession>
<feature type="transmembrane region" description="Helical" evidence="1">
    <location>
        <begin position="6"/>
        <end position="28"/>
    </location>
</feature>
<keyword evidence="1" id="KW-0472">Membrane</keyword>
<dbReference type="Proteomes" id="UP000176404">
    <property type="component" value="Unassembled WGS sequence"/>
</dbReference>
<gene>
    <name evidence="2" type="ORF">A2892_00775</name>
</gene>
<keyword evidence="1" id="KW-1133">Transmembrane helix</keyword>
<proteinExistence type="predicted"/>
<reference evidence="2 3" key="1">
    <citation type="journal article" date="2016" name="Nat. Commun.">
        <title>Thousands of microbial genomes shed light on interconnected biogeochemical processes in an aquifer system.</title>
        <authorList>
            <person name="Anantharaman K."/>
            <person name="Brown C.T."/>
            <person name="Hug L.A."/>
            <person name="Sharon I."/>
            <person name="Castelle C.J."/>
            <person name="Probst A.J."/>
            <person name="Thomas B.C."/>
            <person name="Singh A."/>
            <person name="Wilkins M.J."/>
            <person name="Karaoz U."/>
            <person name="Brodie E.L."/>
            <person name="Williams K.H."/>
            <person name="Hubbard S.S."/>
            <person name="Banfield J.F."/>
        </authorList>
    </citation>
    <scope>NUCLEOTIDE SEQUENCE [LARGE SCALE GENOMIC DNA]</scope>
</reference>
<evidence type="ECO:0000313" key="2">
    <source>
        <dbReference type="EMBL" id="OGM60540.1"/>
    </source>
</evidence>
<keyword evidence="1" id="KW-0812">Transmembrane</keyword>